<accession>A0A3B7MVN7</accession>
<feature type="chain" id="PRO_5017698951" evidence="9">
    <location>
        <begin position="23"/>
        <end position="519"/>
    </location>
</feature>
<keyword evidence="4 11" id="KW-0808">Transferase</keyword>
<evidence type="ECO:0000256" key="8">
    <source>
        <dbReference type="SAM" id="Phobius"/>
    </source>
</evidence>
<dbReference type="Pfam" id="PF13231">
    <property type="entry name" value="PMT_2"/>
    <property type="match status" value="1"/>
</dbReference>
<dbReference type="EMBL" id="CP032157">
    <property type="protein sequence ID" value="AXY77289.1"/>
    <property type="molecule type" value="Genomic_DNA"/>
</dbReference>
<protein>
    <submittedName>
        <fullName evidence="11">Phospholipid carrier-dependent glycosyltransferase</fullName>
    </submittedName>
</protein>
<evidence type="ECO:0000256" key="7">
    <source>
        <dbReference type="ARBA" id="ARBA00023136"/>
    </source>
</evidence>
<dbReference type="GO" id="GO:0005886">
    <property type="term" value="C:plasma membrane"/>
    <property type="evidence" value="ECO:0007669"/>
    <property type="project" value="UniProtKB-SubCell"/>
</dbReference>
<feature type="transmembrane region" description="Helical" evidence="8">
    <location>
        <begin position="194"/>
        <end position="212"/>
    </location>
</feature>
<dbReference type="InterPro" id="IPR038731">
    <property type="entry name" value="RgtA/B/C-like"/>
</dbReference>
<keyword evidence="6 8" id="KW-1133">Transmembrane helix</keyword>
<feature type="signal peptide" evidence="9">
    <location>
        <begin position="1"/>
        <end position="22"/>
    </location>
</feature>
<name>A0A3B7MVN7_9BACT</name>
<reference evidence="11 12" key="1">
    <citation type="submission" date="2018-09" db="EMBL/GenBank/DDBJ databases">
        <title>Genome sequencing of strain 6GH32-13.</title>
        <authorList>
            <person name="Weon H.-Y."/>
            <person name="Heo J."/>
            <person name="Kwon S.-W."/>
        </authorList>
    </citation>
    <scope>NUCLEOTIDE SEQUENCE [LARGE SCALE GENOMIC DNA]</scope>
    <source>
        <strain evidence="11 12">5GH32-13</strain>
    </source>
</reference>
<evidence type="ECO:0000313" key="11">
    <source>
        <dbReference type="EMBL" id="AXY77289.1"/>
    </source>
</evidence>
<organism evidence="11 12">
    <name type="scientific">Paraflavitalea soli</name>
    <dbReference type="NCBI Taxonomy" id="2315862"/>
    <lineage>
        <taxon>Bacteria</taxon>
        <taxon>Pseudomonadati</taxon>
        <taxon>Bacteroidota</taxon>
        <taxon>Chitinophagia</taxon>
        <taxon>Chitinophagales</taxon>
        <taxon>Chitinophagaceae</taxon>
        <taxon>Paraflavitalea</taxon>
    </lineage>
</organism>
<dbReference type="GO" id="GO:0009103">
    <property type="term" value="P:lipopolysaccharide biosynthetic process"/>
    <property type="evidence" value="ECO:0007669"/>
    <property type="project" value="UniProtKB-ARBA"/>
</dbReference>
<dbReference type="AlphaFoldDB" id="A0A3B7MVN7"/>
<feature type="transmembrane region" description="Helical" evidence="8">
    <location>
        <begin position="99"/>
        <end position="121"/>
    </location>
</feature>
<dbReference type="OrthoDB" id="9813729at2"/>
<evidence type="ECO:0000256" key="4">
    <source>
        <dbReference type="ARBA" id="ARBA00022679"/>
    </source>
</evidence>
<evidence type="ECO:0000256" key="3">
    <source>
        <dbReference type="ARBA" id="ARBA00022676"/>
    </source>
</evidence>
<keyword evidence="5 8" id="KW-0812">Transmembrane</keyword>
<evidence type="ECO:0000256" key="9">
    <source>
        <dbReference type="SAM" id="SignalP"/>
    </source>
</evidence>
<feature type="transmembrane region" description="Helical" evidence="8">
    <location>
        <begin position="279"/>
        <end position="297"/>
    </location>
</feature>
<keyword evidence="7 8" id="KW-0472">Membrane</keyword>
<evidence type="ECO:0000256" key="1">
    <source>
        <dbReference type="ARBA" id="ARBA00004651"/>
    </source>
</evidence>
<keyword evidence="9" id="KW-0732">Signal</keyword>
<dbReference type="RefSeq" id="WP_119053165.1">
    <property type="nucleotide sequence ID" value="NZ_CP032157.1"/>
</dbReference>
<feature type="transmembrane region" description="Helical" evidence="8">
    <location>
        <begin position="333"/>
        <end position="358"/>
    </location>
</feature>
<feature type="transmembrane region" description="Helical" evidence="8">
    <location>
        <begin position="127"/>
        <end position="142"/>
    </location>
</feature>
<keyword evidence="3" id="KW-0328">Glycosyltransferase</keyword>
<proteinExistence type="predicted"/>
<evidence type="ECO:0000259" key="10">
    <source>
        <dbReference type="Pfam" id="PF13231"/>
    </source>
</evidence>
<keyword evidence="12" id="KW-1185">Reference proteome</keyword>
<feature type="transmembrane region" description="Helical" evidence="8">
    <location>
        <begin position="154"/>
        <end position="182"/>
    </location>
</feature>
<dbReference type="InterPro" id="IPR050297">
    <property type="entry name" value="LipidA_mod_glycosyltrf_83"/>
</dbReference>
<dbReference type="KEGG" id="pseg:D3H65_26365"/>
<dbReference type="Proteomes" id="UP000263900">
    <property type="component" value="Chromosome"/>
</dbReference>
<gene>
    <name evidence="11" type="ORF">D3H65_26365</name>
</gene>
<comment type="subcellular location">
    <subcellularLocation>
        <location evidence="1">Cell membrane</location>
        <topology evidence="1">Multi-pass membrane protein</topology>
    </subcellularLocation>
</comment>
<evidence type="ECO:0000256" key="6">
    <source>
        <dbReference type="ARBA" id="ARBA00022989"/>
    </source>
</evidence>
<evidence type="ECO:0000256" key="2">
    <source>
        <dbReference type="ARBA" id="ARBA00022475"/>
    </source>
</evidence>
<keyword evidence="2" id="KW-1003">Cell membrane</keyword>
<dbReference type="PANTHER" id="PTHR33908">
    <property type="entry name" value="MANNOSYLTRANSFERASE YKCB-RELATED"/>
    <property type="match status" value="1"/>
</dbReference>
<feature type="domain" description="Glycosyltransferase RgtA/B/C/D-like" evidence="10">
    <location>
        <begin position="47"/>
        <end position="212"/>
    </location>
</feature>
<feature type="transmembrane region" description="Helical" evidence="8">
    <location>
        <begin position="69"/>
        <end position="87"/>
    </location>
</feature>
<dbReference type="GO" id="GO:0016763">
    <property type="term" value="F:pentosyltransferase activity"/>
    <property type="evidence" value="ECO:0007669"/>
    <property type="project" value="TreeGrafter"/>
</dbReference>
<sequence length="519" mass="58858">MNYRKQLIGLIIISSLVRMAVAATTELSNDEVYYWTYALHLQWNYFDHPPIVALLIRFFTGNLAAQDEFFVRLGSIVCAAINTWQIFQLGCRVKDEQTGWLSACLLTASVYAGILAGMMILPDAPQMVFWLWALLLLVDIFKSNGSRRSRNRRLILLGIVTGLCIMSKVHGVFIWGGAGLYILLFNRSLFRNPFLYLAVLLTVLIIMPIYWWNQDNHFVTLNYHGGRVGFFSHLQWDTFFRQLIGEFLYNNPINVVLIVLAIIGMKKSKLLPEVGQQRMLLTISLPLIAVVWFMSLFKDTLPHWTGPAYTTLIPLAAAYLARQLRVKQSIRLVPPVVKAAMVLPALLLVLLMMGIRWLPIQLGSKDEQHLGKGDLLLDMSGWKQFGHDFNGLYKQDMAAGTMKEGAVIITDYWFPAAHLDYYVAHDAGINLIAVGAYGNIHHYAWLNGYRPALVTGQDAYYVAVSNYFDPPPLAIVNAFREISPPVVFNQVRQGVIVRHFFVYRLKNYLGGLPRNGLVE</sequence>
<dbReference type="PANTHER" id="PTHR33908:SF11">
    <property type="entry name" value="MEMBRANE PROTEIN"/>
    <property type="match status" value="1"/>
</dbReference>
<evidence type="ECO:0000256" key="5">
    <source>
        <dbReference type="ARBA" id="ARBA00022692"/>
    </source>
</evidence>
<evidence type="ECO:0000313" key="12">
    <source>
        <dbReference type="Proteomes" id="UP000263900"/>
    </source>
</evidence>